<dbReference type="AlphaFoldDB" id="A0A934ULD8"/>
<protein>
    <submittedName>
        <fullName evidence="4">Class A beta-lactamase-related serine hydrolase</fullName>
    </submittedName>
</protein>
<evidence type="ECO:0000313" key="5">
    <source>
        <dbReference type="Proteomes" id="UP000613193"/>
    </source>
</evidence>
<evidence type="ECO:0000313" key="4">
    <source>
        <dbReference type="EMBL" id="MBK0377752.1"/>
    </source>
</evidence>
<name>A0A934ULD8_9SPHI</name>
<dbReference type="InterPro" id="IPR011990">
    <property type="entry name" value="TPR-like_helical_dom_sf"/>
</dbReference>
<gene>
    <name evidence="4" type="ORF">I5M19_00425</name>
</gene>
<comment type="caution">
    <text evidence="4">The sequence shown here is derived from an EMBL/GenBank/DDBJ whole genome shotgun (WGS) entry which is preliminary data.</text>
</comment>
<proteinExistence type="predicted"/>
<dbReference type="Proteomes" id="UP000613193">
    <property type="component" value="Unassembled WGS sequence"/>
</dbReference>
<dbReference type="InterPro" id="IPR001466">
    <property type="entry name" value="Beta-lactam-related"/>
</dbReference>
<feature type="domain" description="Beta-lactamase-related" evidence="3">
    <location>
        <begin position="25"/>
        <end position="320"/>
    </location>
</feature>
<feature type="signal peptide" evidence="2">
    <location>
        <begin position="1"/>
        <end position="19"/>
    </location>
</feature>
<keyword evidence="2" id="KW-0732">Signal</keyword>
<dbReference type="SMART" id="SM00028">
    <property type="entry name" value="TPR"/>
    <property type="match status" value="2"/>
</dbReference>
<dbReference type="GO" id="GO:0016787">
    <property type="term" value="F:hydrolase activity"/>
    <property type="evidence" value="ECO:0007669"/>
    <property type="project" value="UniProtKB-KW"/>
</dbReference>
<feature type="chain" id="PRO_5036714677" evidence="2">
    <location>
        <begin position="20"/>
        <end position="551"/>
    </location>
</feature>
<dbReference type="SUPFAM" id="SSF48452">
    <property type="entry name" value="TPR-like"/>
    <property type="match status" value="1"/>
</dbReference>
<dbReference type="SUPFAM" id="SSF56601">
    <property type="entry name" value="beta-lactamase/transpeptidase-like"/>
    <property type="match status" value="1"/>
</dbReference>
<dbReference type="PROSITE" id="PS50005">
    <property type="entry name" value="TPR"/>
    <property type="match status" value="1"/>
</dbReference>
<dbReference type="Gene3D" id="3.40.710.10">
    <property type="entry name" value="DD-peptidase/beta-lactamase superfamily"/>
    <property type="match status" value="1"/>
</dbReference>
<accession>A0A934ULD8</accession>
<feature type="repeat" description="TPR" evidence="1">
    <location>
        <begin position="418"/>
        <end position="451"/>
    </location>
</feature>
<reference evidence="4" key="1">
    <citation type="submission" date="2020-12" db="EMBL/GenBank/DDBJ databases">
        <title>Bacterial novel species Mucilaginibacter sp. SD-g isolated from soil.</title>
        <authorList>
            <person name="Jung H.-Y."/>
        </authorList>
    </citation>
    <scope>NUCLEOTIDE SEQUENCE</scope>
    <source>
        <strain evidence="4">SD-g</strain>
    </source>
</reference>
<dbReference type="Gene3D" id="1.25.40.10">
    <property type="entry name" value="Tetratricopeptide repeat domain"/>
    <property type="match status" value="1"/>
</dbReference>
<dbReference type="Pfam" id="PF00144">
    <property type="entry name" value="Beta-lactamase"/>
    <property type="match status" value="1"/>
</dbReference>
<evidence type="ECO:0000256" key="1">
    <source>
        <dbReference type="PROSITE-ProRule" id="PRU00339"/>
    </source>
</evidence>
<dbReference type="PANTHER" id="PTHR43283:SF18">
    <property type="match status" value="1"/>
</dbReference>
<keyword evidence="5" id="KW-1185">Reference proteome</keyword>
<dbReference type="PANTHER" id="PTHR43283">
    <property type="entry name" value="BETA-LACTAMASE-RELATED"/>
    <property type="match status" value="1"/>
</dbReference>
<dbReference type="EMBL" id="JAEHFW010000001">
    <property type="protein sequence ID" value="MBK0377752.1"/>
    <property type="molecule type" value="Genomic_DNA"/>
</dbReference>
<dbReference type="InterPro" id="IPR012338">
    <property type="entry name" value="Beta-lactam/transpept-like"/>
</dbReference>
<organism evidence="4 5">
    <name type="scientific">Mucilaginibacter segetis</name>
    <dbReference type="NCBI Taxonomy" id="2793071"/>
    <lineage>
        <taxon>Bacteria</taxon>
        <taxon>Pseudomonadati</taxon>
        <taxon>Bacteroidota</taxon>
        <taxon>Sphingobacteriia</taxon>
        <taxon>Sphingobacteriales</taxon>
        <taxon>Sphingobacteriaceae</taxon>
        <taxon>Mucilaginibacter</taxon>
    </lineage>
</organism>
<keyword evidence="1" id="KW-0802">TPR repeat</keyword>
<keyword evidence="4" id="KW-0378">Hydrolase</keyword>
<sequence>MKKLLSFFLWLGACNAAMAQQTRQQLLRTIIEDVNLPGVQVAYTGKGQTSEYNAGTSKQGLSRKIKSSTIFRAGSLGKCVFAYAVLRLYDRGVLSLDTPLMRYIGSYDRFDPTDPRYSMITARMVLSHTSDLAEFSEFDTHAPVKLLFAPGSAYSYSGEGYWFLQKVVEKLVHKLFEQLMQEEVFNPLGMHSSTYVQTDDMDTEMLGKPGKDLLWMMPNAAFTLLSNAHDYNLFLQALLAGKGLKPGTQQLMFSRQTKHKAPGDTTSGQYINWGLGVGLAQGKTGQLIWHWGKTDDFFSFFVARPDTKESMVFFTRGESGSKITDQLIETFLGKQTAFTIRQLHFGYDHPETMPQLYSALRKQGFGDVPGIFNRMKSKGYEFSERDINSYGKVLLQQKRYTDAREIFKQQAVLYPQSSNAYASFAEAREAAGDHKLALKSYQRSVKLDSTNEAAMYHIQSLQNPDFTADRLKAFTGKFSQAGKPELFLQLTAKENRLILTQSWDGGTLIFFRIATLEFYNAETTFKLRFEKDEQGNIKKAFVAGNVAWVKE</sequence>
<dbReference type="InterPro" id="IPR050789">
    <property type="entry name" value="Diverse_Enzym_Activities"/>
</dbReference>
<evidence type="ECO:0000259" key="3">
    <source>
        <dbReference type="Pfam" id="PF00144"/>
    </source>
</evidence>
<dbReference type="RefSeq" id="WP_200062936.1">
    <property type="nucleotide sequence ID" value="NZ_JAEHFW010000001.1"/>
</dbReference>
<evidence type="ECO:0000256" key="2">
    <source>
        <dbReference type="SAM" id="SignalP"/>
    </source>
</evidence>
<dbReference type="InterPro" id="IPR019734">
    <property type="entry name" value="TPR_rpt"/>
</dbReference>